<comment type="caution">
    <text evidence="2">The sequence shown here is derived from an EMBL/GenBank/DDBJ whole genome shotgun (WGS) entry which is preliminary data.</text>
</comment>
<reference evidence="2 3" key="1">
    <citation type="submission" date="2019-03" db="EMBL/GenBank/DDBJ databases">
        <title>Single cell metagenomics reveals metabolic interactions within the superorganism composed of flagellate Streblomastix strix and complex community of Bacteroidetes bacteria on its surface.</title>
        <authorList>
            <person name="Treitli S.C."/>
            <person name="Kolisko M."/>
            <person name="Husnik F."/>
            <person name="Keeling P."/>
            <person name="Hampl V."/>
        </authorList>
    </citation>
    <scope>NUCLEOTIDE SEQUENCE [LARGE SCALE GENOMIC DNA]</scope>
    <source>
        <strain evidence="2">ST1C</strain>
    </source>
</reference>
<keyword evidence="1" id="KW-0812">Transmembrane</keyword>
<keyword evidence="1" id="KW-0472">Membrane</keyword>
<proteinExistence type="predicted"/>
<evidence type="ECO:0000313" key="2">
    <source>
        <dbReference type="EMBL" id="KAA6312462.1"/>
    </source>
</evidence>
<sequence>MEDSAFYDKRIAPAHPPQQVVHLMNYEFVTLSQPLSKDECNPPPPPVYAKQSQNTALFIFNYPDYETSEKKPPAIYQVVQRLKIFEEPDGDKLNVPPSRLQKYIPPPFAVLIQLFIYMVPVIVSIVYLIIEIHIALPSQAVHSLNILIPVIVNVPQLLIYIYKPPPPFSDMHLSNF</sequence>
<dbReference type="Proteomes" id="UP000324800">
    <property type="component" value="Unassembled WGS sequence"/>
</dbReference>
<accession>A0A5J4PTK0</accession>
<feature type="transmembrane region" description="Helical" evidence="1">
    <location>
        <begin position="142"/>
        <end position="162"/>
    </location>
</feature>
<name>A0A5J4PTK0_9EUKA</name>
<evidence type="ECO:0000313" key="3">
    <source>
        <dbReference type="Proteomes" id="UP000324800"/>
    </source>
</evidence>
<keyword evidence="1" id="KW-1133">Transmembrane helix</keyword>
<protein>
    <submittedName>
        <fullName evidence="2">Uncharacterized protein</fullName>
    </submittedName>
</protein>
<feature type="transmembrane region" description="Helical" evidence="1">
    <location>
        <begin position="108"/>
        <end position="130"/>
    </location>
</feature>
<gene>
    <name evidence="2" type="ORF">EZS28_055920</name>
</gene>
<dbReference type="EMBL" id="SNRW01048774">
    <property type="protein sequence ID" value="KAA6312462.1"/>
    <property type="molecule type" value="Genomic_DNA"/>
</dbReference>
<organism evidence="2 3">
    <name type="scientific">Streblomastix strix</name>
    <dbReference type="NCBI Taxonomy" id="222440"/>
    <lineage>
        <taxon>Eukaryota</taxon>
        <taxon>Metamonada</taxon>
        <taxon>Preaxostyla</taxon>
        <taxon>Oxymonadida</taxon>
        <taxon>Streblomastigidae</taxon>
        <taxon>Streblomastix</taxon>
    </lineage>
</organism>
<dbReference type="AlphaFoldDB" id="A0A5J4PTK0"/>
<evidence type="ECO:0000256" key="1">
    <source>
        <dbReference type="SAM" id="Phobius"/>
    </source>
</evidence>
<feature type="non-terminal residue" evidence="2">
    <location>
        <position position="176"/>
    </location>
</feature>